<proteinExistence type="predicted"/>
<name>A0AAV4F4T7_9GAST</name>
<evidence type="ECO:0000313" key="6">
    <source>
        <dbReference type="Proteomes" id="UP000762676"/>
    </source>
</evidence>
<protein>
    <submittedName>
        <fullName evidence="5">N-acetylmuramic acid 6-phosphate etherase</fullName>
    </submittedName>
</protein>
<dbReference type="InterPro" id="IPR001347">
    <property type="entry name" value="SIS_dom"/>
</dbReference>
<dbReference type="PANTHER" id="PTHR10088">
    <property type="entry name" value="GLUCOKINASE REGULATORY PROTEIN"/>
    <property type="match status" value="1"/>
</dbReference>
<dbReference type="InterPro" id="IPR046348">
    <property type="entry name" value="SIS_dom_sf"/>
</dbReference>
<evidence type="ECO:0000259" key="3">
    <source>
        <dbReference type="Pfam" id="PF22198"/>
    </source>
</evidence>
<dbReference type="InterPro" id="IPR005486">
    <property type="entry name" value="Glucokinase_regulatory_CS"/>
</dbReference>
<sequence>MTRLVVEGKTRVVYIGVTCGLSAPFVAGQLAMCLSDLKTFTPVLLGFNATHQARKTQMHHLNKTFHEVVIDMMKAEQDDKAFILNPIVGPEPIAGSSRMKSGTTTKIVLEILTLLGITTCLDGSLSLSPLQLLDLYKDTCQAVYRNPSSLGSLIRIAGESLRNNGHIYYLGSDGIGLMGIIDASECPPTFGASSDDIQGFVHGGINGLDSQPISLLSRQKTLSTDDFDTENLPKLESVDTVIVFGAELLQSVNPLLLSPQCKCKKAFVDFTVEPSTTTGYQVESSVFDSNTTTIDISSALGFIGLQDEPVLDICKIGEEDSQICLLKSICGTDNLSHVQKSSGVIDHVLAASGKNKVVPTAILMGLCNCPAKQAYSILETQPNLSKAIKEFQTQKLPQLGL</sequence>
<dbReference type="GO" id="GO:0005829">
    <property type="term" value="C:cytosol"/>
    <property type="evidence" value="ECO:0007669"/>
    <property type="project" value="TreeGrafter"/>
</dbReference>
<comment type="caution">
    <text evidence="5">The sequence shown here is derived from an EMBL/GenBank/DDBJ whole genome shotgun (WGS) entry which is preliminary data.</text>
</comment>
<dbReference type="GO" id="GO:0009750">
    <property type="term" value="P:response to fructose"/>
    <property type="evidence" value="ECO:0007669"/>
    <property type="project" value="TreeGrafter"/>
</dbReference>
<dbReference type="GO" id="GO:0070095">
    <property type="term" value="F:fructose-6-phosphate binding"/>
    <property type="evidence" value="ECO:0007669"/>
    <property type="project" value="TreeGrafter"/>
</dbReference>
<dbReference type="GO" id="GO:0005654">
    <property type="term" value="C:nucleoplasm"/>
    <property type="evidence" value="ECO:0007669"/>
    <property type="project" value="TreeGrafter"/>
</dbReference>
<evidence type="ECO:0000259" key="4">
    <source>
        <dbReference type="Pfam" id="PF22645"/>
    </source>
</evidence>
<feature type="domain" description="Glucokinase regulatory protein second SIS" evidence="3">
    <location>
        <begin position="149"/>
        <end position="244"/>
    </location>
</feature>
<evidence type="ECO:0000256" key="2">
    <source>
        <dbReference type="SAM" id="Phobius"/>
    </source>
</evidence>
<dbReference type="Gene3D" id="1.10.8.1080">
    <property type="match status" value="1"/>
</dbReference>
<reference evidence="5 6" key="1">
    <citation type="journal article" date="2021" name="Elife">
        <title>Chloroplast acquisition without the gene transfer in kleptoplastic sea slugs, Plakobranchus ocellatus.</title>
        <authorList>
            <person name="Maeda T."/>
            <person name="Takahashi S."/>
            <person name="Yoshida T."/>
            <person name="Shimamura S."/>
            <person name="Takaki Y."/>
            <person name="Nagai Y."/>
            <person name="Toyoda A."/>
            <person name="Suzuki Y."/>
            <person name="Arimoto A."/>
            <person name="Ishii H."/>
            <person name="Satoh N."/>
            <person name="Nishiyama T."/>
            <person name="Hasebe M."/>
            <person name="Maruyama T."/>
            <person name="Minagawa J."/>
            <person name="Obokata J."/>
            <person name="Shigenobu S."/>
        </authorList>
    </citation>
    <scope>NUCLEOTIDE SEQUENCE [LARGE SCALE GENOMIC DNA]</scope>
</reference>
<dbReference type="GO" id="GO:0019899">
    <property type="term" value="F:enzyme binding"/>
    <property type="evidence" value="ECO:0007669"/>
    <property type="project" value="TreeGrafter"/>
</dbReference>
<dbReference type="InterPro" id="IPR054017">
    <property type="entry name" value="GKRP_SIS_2"/>
</dbReference>
<dbReference type="SUPFAM" id="SSF53697">
    <property type="entry name" value="SIS domain"/>
    <property type="match status" value="1"/>
</dbReference>
<dbReference type="Gene3D" id="3.40.50.10490">
    <property type="entry name" value="Glucose-6-phosphate isomerase like protein, domain 1"/>
    <property type="match status" value="1"/>
</dbReference>
<dbReference type="PANTHER" id="PTHR10088:SF4">
    <property type="entry name" value="GLUCOKINASE REGULATORY PROTEIN"/>
    <property type="match status" value="1"/>
</dbReference>
<dbReference type="Proteomes" id="UP000762676">
    <property type="component" value="Unassembled WGS sequence"/>
</dbReference>
<organism evidence="5 6">
    <name type="scientific">Elysia marginata</name>
    <dbReference type="NCBI Taxonomy" id="1093978"/>
    <lineage>
        <taxon>Eukaryota</taxon>
        <taxon>Metazoa</taxon>
        <taxon>Spiralia</taxon>
        <taxon>Lophotrochozoa</taxon>
        <taxon>Mollusca</taxon>
        <taxon>Gastropoda</taxon>
        <taxon>Heterobranchia</taxon>
        <taxon>Euthyneura</taxon>
        <taxon>Panpulmonata</taxon>
        <taxon>Sacoglossa</taxon>
        <taxon>Placobranchoidea</taxon>
        <taxon>Plakobranchidae</taxon>
        <taxon>Elysia</taxon>
    </lineage>
</organism>
<feature type="transmembrane region" description="Helical" evidence="2">
    <location>
        <begin position="12"/>
        <end position="32"/>
    </location>
</feature>
<keyword evidence="2" id="KW-1133">Transmembrane helix</keyword>
<dbReference type="GO" id="GO:0030246">
    <property type="term" value="F:carbohydrate binding"/>
    <property type="evidence" value="ECO:0007669"/>
    <property type="project" value="TreeGrafter"/>
</dbReference>
<dbReference type="Pfam" id="PF22198">
    <property type="entry name" value="GKRP_SIS_2"/>
    <property type="match status" value="1"/>
</dbReference>
<dbReference type="Gene3D" id="3.40.50.12620">
    <property type="match status" value="1"/>
</dbReference>
<dbReference type="EMBL" id="BMAT01000545">
    <property type="protein sequence ID" value="GFR68029.1"/>
    <property type="molecule type" value="Genomic_DNA"/>
</dbReference>
<dbReference type="GO" id="GO:1901135">
    <property type="term" value="P:carbohydrate derivative metabolic process"/>
    <property type="evidence" value="ECO:0007669"/>
    <property type="project" value="InterPro"/>
</dbReference>
<gene>
    <name evidence="5" type="ORF">ElyMa_000265900</name>
</gene>
<dbReference type="InterPro" id="IPR040190">
    <property type="entry name" value="MURQ/GCKR"/>
</dbReference>
<dbReference type="Pfam" id="PF20741">
    <property type="entry name" value="GKRP-like_C"/>
    <property type="match status" value="1"/>
</dbReference>
<dbReference type="GO" id="GO:0004857">
    <property type="term" value="F:enzyme inhibitor activity"/>
    <property type="evidence" value="ECO:0007669"/>
    <property type="project" value="TreeGrafter"/>
</dbReference>
<dbReference type="GO" id="GO:0042593">
    <property type="term" value="P:glucose homeostasis"/>
    <property type="evidence" value="ECO:0007669"/>
    <property type="project" value="TreeGrafter"/>
</dbReference>
<dbReference type="Pfam" id="PF22645">
    <property type="entry name" value="GKRP_SIS_N"/>
    <property type="match status" value="1"/>
</dbReference>
<dbReference type="PROSITE" id="PS01272">
    <property type="entry name" value="GCKR"/>
    <property type="match status" value="1"/>
</dbReference>
<dbReference type="AlphaFoldDB" id="A0AAV4F4T7"/>
<keyword evidence="1" id="KW-0119">Carbohydrate metabolism</keyword>
<feature type="domain" description="SIS" evidence="4">
    <location>
        <begin position="5"/>
        <end position="34"/>
    </location>
</feature>
<keyword evidence="6" id="KW-1185">Reference proteome</keyword>
<accession>A0AAV4F4T7</accession>
<keyword evidence="2" id="KW-0812">Transmembrane</keyword>
<evidence type="ECO:0000313" key="5">
    <source>
        <dbReference type="EMBL" id="GFR68029.1"/>
    </source>
</evidence>
<keyword evidence="2" id="KW-0472">Membrane</keyword>
<evidence type="ECO:0000256" key="1">
    <source>
        <dbReference type="ARBA" id="ARBA00023277"/>
    </source>
</evidence>